<reference evidence="8 9" key="1">
    <citation type="submission" date="2017-06" db="EMBL/GenBank/DDBJ databases">
        <authorList>
            <person name="Kim H.J."/>
            <person name="Triplett B.A."/>
        </authorList>
    </citation>
    <scope>NUCLEOTIDE SEQUENCE [LARGE SCALE GENOMIC DNA]</scope>
    <source>
        <strain evidence="8">FRACA_ARgP5</strain>
    </source>
</reference>
<evidence type="ECO:0000259" key="6">
    <source>
        <dbReference type="PROSITE" id="PS50043"/>
    </source>
</evidence>
<evidence type="ECO:0000256" key="5">
    <source>
        <dbReference type="PROSITE-ProRule" id="PRU00169"/>
    </source>
</evidence>
<evidence type="ECO:0000313" key="8">
    <source>
        <dbReference type="EMBL" id="SNQ45937.1"/>
    </source>
</evidence>
<keyword evidence="2" id="KW-0805">Transcription regulation</keyword>
<dbReference type="Proteomes" id="UP000234331">
    <property type="component" value="Unassembled WGS sequence"/>
</dbReference>
<organism evidence="8 9">
    <name type="scientific">Frankia canadensis</name>
    <dbReference type="NCBI Taxonomy" id="1836972"/>
    <lineage>
        <taxon>Bacteria</taxon>
        <taxon>Bacillati</taxon>
        <taxon>Actinomycetota</taxon>
        <taxon>Actinomycetes</taxon>
        <taxon>Frankiales</taxon>
        <taxon>Frankiaceae</taxon>
        <taxon>Frankia</taxon>
    </lineage>
</organism>
<evidence type="ECO:0000256" key="1">
    <source>
        <dbReference type="ARBA" id="ARBA00022553"/>
    </source>
</evidence>
<dbReference type="Pfam" id="PF00072">
    <property type="entry name" value="Response_reg"/>
    <property type="match status" value="1"/>
</dbReference>
<dbReference type="InterPro" id="IPR011006">
    <property type="entry name" value="CheY-like_superfamily"/>
</dbReference>
<dbReference type="InterPro" id="IPR001789">
    <property type="entry name" value="Sig_transdc_resp-reg_receiver"/>
</dbReference>
<dbReference type="InterPro" id="IPR036388">
    <property type="entry name" value="WH-like_DNA-bd_sf"/>
</dbReference>
<dbReference type="GO" id="GO:0000160">
    <property type="term" value="P:phosphorelay signal transduction system"/>
    <property type="evidence" value="ECO:0007669"/>
    <property type="project" value="InterPro"/>
</dbReference>
<feature type="domain" description="Response regulatory" evidence="7">
    <location>
        <begin position="2"/>
        <end position="120"/>
    </location>
</feature>
<accession>A0A2I2KJW4</accession>
<feature type="modified residue" description="4-aspartylphosphate" evidence="5">
    <location>
        <position position="55"/>
    </location>
</feature>
<dbReference type="PANTHER" id="PTHR43214:SF24">
    <property type="entry name" value="TRANSCRIPTIONAL REGULATORY PROTEIN NARL-RELATED"/>
    <property type="match status" value="1"/>
</dbReference>
<dbReference type="InterPro" id="IPR039420">
    <property type="entry name" value="WalR-like"/>
</dbReference>
<dbReference type="SMART" id="SM00421">
    <property type="entry name" value="HTH_LUXR"/>
    <property type="match status" value="1"/>
</dbReference>
<name>A0A2I2KJW4_9ACTN</name>
<evidence type="ECO:0000313" key="9">
    <source>
        <dbReference type="Proteomes" id="UP000234331"/>
    </source>
</evidence>
<dbReference type="Pfam" id="PF00196">
    <property type="entry name" value="GerE"/>
    <property type="match status" value="1"/>
</dbReference>
<dbReference type="SUPFAM" id="SSF52172">
    <property type="entry name" value="CheY-like"/>
    <property type="match status" value="1"/>
</dbReference>
<dbReference type="Gene3D" id="1.10.10.10">
    <property type="entry name" value="Winged helix-like DNA-binding domain superfamily/Winged helix DNA-binding domain"/>
    <property type="match status" value="1"/>
</dbReference>
<dbReference type="PRINTS" id="PR00038">
    <property type="entry name" value="HTHLUXR"/>
</dbReference>
<keyword evidence="1 5" id="KW-0597">Phosphoprotein</keyword>
<dbReference type="PROSITE" id="PS50043">
    <property type="entry name" value="HTH_LUXR_2"/>
    <property type="match status" value="1"/>
</dbReference>
<dbReference type="InterPro" id="IPR000792">
    <property type="entry name" value="Tscrpt_reg_LuxR_C"/>
</dbReference>
<evidence type="ECO:0000259" key="7">
    <source>
        <dbReference type="PROSITE" id="PS50110"/>
    </source>
</evidence>
<dbReference type="InterPro" id="IPR016032">
    <property type="entry name" value="Sig_transdc_resp-reg_C-effctor"/>
</dbReference>
<keyword evidence="3" id="KW-0238">DNA-binding</keyword>
<sequence>MRICVVDDHEVVREGLRLALSATADLDIEIVAEAGSGHEALAALRRFRPDLMLVDYRLPDTPGDRLCADLVAAHRGIKVVMLTSYLSEDVVQRCLAAGAAGFVTKAAGLDELRTVLGRIASGGDGLVVCSTSATVQRLYSAATAPDRRRLLTPQQERVLELAAEGCTYGEIGKRLNLSVSTVRFHIRGVKERLGVKTHSQLIATAIREALIAPGSDAVSA</sequence>
<dbReference type="RefSeq" id="WP_101830046.1">
    <property type="nucleotide sequence ID" value="NZ_FZMO01000023.1"/>
</dbReference>
<dbReference type="InterPro" id="IPR058245">
    <property type="entry name" value="NreC/VraR/RcsB-like_REC"/>
</dbReference>
<gene>
    <name evidence="8" type="ORF">FRACA_1190018</name>
</gene>
<dbReference type="SUPFAM" id="SSF46894">
    <property type="entry name" value="C-terminal effector domain of the bipartite response regulators"/>
    <property type="match status" value="1"/>
</dbReference>
<dbReference type="AlphaFoldDB" id="A0A2I2KJW4"/>
<keyword evidence="4" id="KW-0804">Transcription</keyword>
<evidence type="ECO:0000256" key="2">
    <source>
        <dbReference type="ARBA" id="ARBA00023015"/>
    </source>
</evidence>
<proteinExistence type="predicted"/>
<dbReference type="PANTHER" id="PTHR43214">
    <property type="entry name" value="TWO-COMPONENT RESPONSE REGULATOR"/>
    <property type="match status" value="1"/>
</dbReference>
<evidence type="ECO:0000256" key="3">
    <source>
        <dbReference type="ARBA" id="ARBA00023125"/>
    </source>
</evidence>
<dbReference type="PROSITE" id="PS50110">
    <property type="entry name" value="RESPONSE_REGULATORY"/>
    <property type="match status" value="1"/>
</dbReference>
<dbReference type="GO" id="GO:0006355">
    <property type="term" value="P:regulation of DNA-templated transcription"/>
    <property type="evidence" value="ECO:0007669"/>
    <property type="project" value="InterPro"/>
</dbReference>
<dbReference type="Gene3D" id="3.40.50.2300">
    <property type="match status" value="1"/>
</dbReference>
<dbReference type="OrthoDB" id="9816529at2"/>
<feature type="domain" description="HTH luxR-type" evidence="6">
    <location>
        <begin position="144"/>
        <end position="209"/>
    </location>
</feature>
<dbReference type="CDD" id="cd17535">
    <property type="entry name" value="REC_NarL-like"/>
    <property type="match status" value="1"/>
</dbReference>
<keyword evidence="9" id="KW-1185">Reference proteome</keyword>
<protein>
    <submittedName>
        <fullName evidence="8">Putative two-component response regulator transcription regulator protein</fullName>
    </submittedName>
</protein>
<dbReference type="GO" id="GO:0003677">
    <property type="term" value="F:DNA binding"/>
    <property type="evidence" value="ECO:0007669"/>
    <property type="project" value="UniProtKB-KW"/>
</dbReference>
<dbReference type="SMART" id="SM00448">
    <property type="entry name" value="REC"/>
    <property type="match status" value="1"/>
</dbReference>
<evidence type="ECO:0000256" key="4">
    <source>
        <dbReference type="ARBA" id="ARBA00023163"/>
    </source>
</evidence>
<dbReference type="CDD" id="cd06170">
    <property type="entry name" value="LuxR_C_like"/>
    <property type="match status" value="1"/>
</dbReference>
<dbReference type="EMBL" id="FZMO01000023">
    <property type="protein sequence ID" value="SNQ45937.1"/>
    <property type="molecule type" value="Genomic_DNA"/>
</dbReference>